<protein>
    <submittedName>
        <fullName evidence="4">Cyclosome subunit 16</fullName>
    </submittedName>
</protein>
<evidence type="ECO:0000313" key="3">
    <source>
        <dbReference type="Proteomes" id="UP000887566"/>
    </source>
</evidence>
<dbReference type="AlphaFoldDB" id="A0A914WM02"/>
<dbReference type="WBParaSite" id="PSAMB.scaffold4584size14167.g24653.t1">
    <property type="protein sequence ID" value="PSAMB.scaffold4584size14167.g24653.t1"/>
    <property type="gene ID" value="PSAMB.scaffold4584size14167.g24653"/>
</dbReference>
<feature type="region of interest" description="Disordered" evidence="2">
    <location>
        <begin position="1"/>
        <end position="37"/>
    </location>
</feature>
<proteinExistence type="predicted"/>
<reference evidence="4" key="1">
    <citation type="submission" date="2022-11" db="UniProtKB">
        <authorList>
            <consortium name="WormBaseParasite"/>
        </authorList>
    </citation>
    <scope>IDENTIFICATION</scope>
</reference>
<organism evidence="3 4">
    <name type="scientific">Plectus sambesii</name>
    <dbReference type="NCBI Taxonomy" id="2011161"/>
    <lineage>
        <taxon>Eukaryota</taxon>
        <taxon>Metazoa</taxon>
        <taxon>Ecdysozoa</taxon>
        <taxon>Nematoda</taxon>
        <taxon>Chromadorea</taxon>
        <taxon>Plectida</taxon>
        <taxon>Plectina</taxon>
        <taxon>Plectoidea</taxon>
        <taxon>Plectidae</taxon>
        <taxon>Plectus</taxon>
    </lineage>
</organism>
<evidence type="ECO:0000256" key="1">
    <source>
        <dbReference type="SAM" id="Coils"/>
    </source>
</evidence>
<feature type="compositionally biased region" description="Polar residues" evidence="2">
    <location>
        <begin position="26"/>
        <end position="37"/>
    </location>
</feature>
<evidence type="ECO:0000313" key="4">
    <source>
        <dbReference type="WBParaSite" id="PSAMB.scaffold4584size14167.g24653.t1"/>
    </source>
</evidence>
<accession>A0A914WM02</accession>
<name>A0A914WM02_9BILA</name>
<keyword evidence="1" id="KW-0175">Coiled coil</keyword>
<keyword evidence="3" id="KW-1185">Reference proteome</keyword>
<sequence>MADAAGSNESRLTKNGEPLPIKALFQSPQQAKNSSKLSDVTEEIFLQAQIDEHLQRAKQKLERELHKERLASLRKVVEQLGEDEWRFSSADELLGLR</sequence>
<dbReference type="Proteomes" id="UP000887566">
    <property type="component" value="Unplaced"/>
</dbReference>
<evidence type="ECO:0000256" key="2">
    <source>
        <dbReference type="SAM" id="MobiDB-lite"/>
    </source>
</evidence>
<feature type="coiled-coil region" evidence="1">
    <location>
        <begin position="51"/>
        <end position="83"/>
    </location>
</feature>